<dbReference type="Proteomes" id="UP000766336">
    <property type="component" value="Unassembled WGS sequence"/>
</dbReference>
<accession>A0ABS5QCA0</accession>
<evidence type="ECO:0000256" key="3">
    <source>
        <dbReference type="ARBA" id="ARBA00013014"/>
    </source>
</evidence>
<dbReference type="EC" id="1.1.1.169" evidence="3 10"/>
<evidence type="ECO:0000256" key="1">
    <source>
        <dbReference type="ARBA" id="ARBA00004994"/>
    </source>
</evidence>
<dbReference type="InterPro" id="IPR051402">
    <property type="entry name" value="KPR-Related"/>
</dbReference>
<evidence type="ECO:0000256" key="5">
    <source>
        <dbReference type="ARBA" id="ARBA00022655"/>
    </source>
</evidence>
<dbReference type="RefSeq" id="WP_213669486.1">
    <property type="nucleotide sequence ID" value="NZ_JAHCDA010000001.1"/>
</dbReference>
<feature type="domain" description="Ketopantoate reductase C-terminal" evidence="12">
    <location>
        <begin position="180"/>
        <end position="294"/>
    </location>
</feature>
<dbReference type="Gene3D" id="3.40.50.720">
    <property type="entry name" value="NAD(P)-binding Rossmann-like Domain"/>
    <property type="match status" value="1"/>
</dbReference>
<keyword evidence="5 10" id="KW-0566">Pantothenate biosynthesis</keyword>
<organism evidence="13 14">
    <name type="scientific">Roseococcus pinisoli</name>
    <dbReference type="NCBI Taxonomy" id="2835040"/>
    <lineage>
        <taxon>Bacteria</taxon>
        <taxon>Pseudomonadati</taxon>
        <taxon>Pseudomonadota</taxon>
        <taxon>Alphaproteobacteria</taxon>
        <taxon>Acetobacterales</taxon>
        <taxon>Roseomonadaceae</taxon>
        <taxon>Roseococcus</taxon>
    </lineage>
</organism>
<dbReference type="Pfam" id="PF02558">
    <property type="entry name" value="ApbA"/>
    <property type="match status" value="1"/>
</dbReference>
<keyword evidence="7 10" id="KW-0560">Oxidoreductase</keyword>
<comment type="catalytic activity">
    <reaction evidence="9 10">
        <text>(R)-pantoate + NADP(+) = 2-dehydropantoate + NADPH + H(+)</text>
        <dbReference type="Rhea" id="RHEA:16233"/>
        <dbReference type="ChEBI" id="CHEBI:11561"/>
        <dbReference type="ChEBI" id="CHEBI:15378"/>
        <dbReference type="ChEBI" id="CHEBI:15980"/>
        <dbReference type="ChEBI" id="CHEBI:57783"/>
        <dbReference type="ChEBI" id="CHEBI:58349"/>
        <dbReference type="EC" id="1.1.1.169"/>
    </reaction>
</comment>
<keyword evidence="14" id="KW-1185">Reference proteome</keyword>
<dbReference type="PANTHER" id="PTHR21708">
    <property type="entry name" value="PROBABLE 2-DEHYDROPANTOATE 2-REDUCTASE"/>
    <property type="match status" value="1"/>
</dbReference>
<dbReference type="Gene3D" id="1.10.1040.10">
    <property type="entry name" value="N-(1-d-carboxylethyl)-l-norvaline Dehydrogenase, domain 2"/>
    <property type="match status" value="1"/>
</dbReference>
<name>A0ABS5QCA0_9PROT</name>
<proteinExistence type="inferred from homology"/>
<comment type="caution">
    <text evidence="13">The sequence shown here is derived from an EMBL/GenBank/DDBJ whole genome shotgun (WGS) entry which is preliminary data.</text>
</comment>
<feature type="domain" description="Ketopantoate reductase N-terminal" evidence="11">
    <location>
        <begin position="3"/>
        <end position="152"/>
    </location>
</feature>
<evidence type="ECO:0000256" key="8">
    <source>
        <dbReference type="ARBA" id="ARBA00032024"/>
    </source>
</evidence>
<evidence type="ECO:0000256" key="9">
    <source>
        <dbReference type="ARBA" id="ARBA00048793"/>
    </source>
</evidence>
<comment type="function">
    <text evidence="10">Catalyzes the NADPH-dependent reduction of ketopantoate into pantoic acid.</text>
</comment>
<dbReference type="InterPro" id="IPR036291">
    <property type="entry name" value="NAD(P)-bd_dom_sf"/>
</dbReference>
<evidence type="ECO:0000259" key="11">
    <source>
        <dbReference type="Pfam" id="PF02558"/>
    </source>
</evidence>
<evidence type="ECO:0000259" key="12">
    <source>
        <dbReference type="Pfam" id="PF08546"/>
    </source>
</evidence>
<evidence type="ECO:0000313" key="14">
    <source>
        <dbReference type="Proteomes" id="UP000766336"/>
    </source>
</evidence>
<dbReference type="InterPro" id="IPR008927">
    <property type="entry name" value="6-PGluconate_DH-like_C_sf"/>
</dbReference>
<dbReference type="NCBIfam" id="TIGR00745">
    <property type="entry name" value="apbA_panE"/>
    <property type="match status" value="1"/>
</dbReference>
<dbReference type="EMBL" id="JAHCDA010000001">
    <property type="protein sequence ID" value="MBS7810896.1"/>
    <property type="molecule type" value="Genomic_DNA"/>
</dbReference>
<evidence type="ECO:0000313" key="13">
    <source>
        <dbReference type="EMBL" id="MBS7810896.1"/>
    </source>
</evidence>
<dbReference type="SUPFAM" id="SSF48179">
    <property type="entry name" value="6-phosphogluconate dehydrogenase C-terminal domain-like"/>
    <property type="match status" value="1"/>
</dbReference>
<dbReference type="PANTHER" id="PTHR21708:SF26">
    <property type="entry name" value="2-DEHYDROPANTOATE 2-REDUCTASE"/>
    <property type="match status" value="1"/>
</dbReference>
<comment type="pathway">
    <text evidence="1 10">Cofactor biosynthesis; (R)-pantothenate biosynthesis; (R)-pantoate from 3-methyl-2-oxobutanoate: step 2/2.</text>
</comment>
<dbReference type="GO" id="GO:0008677">
    <property type="term" value="F:2-dehydropantoate 2-reductase activity"/>
    <property type="evidence" value="ECO:0007669"/>
    <property type="project" value="UniProtKB-EC"/>
</dbReference>
<dbReference type="SUPFAM" id="SSF51735">
    <property type="entry name" value="NAD(P)-binding Rossmann-fold domains"/>
    <property type="match status" value="1"/>
</dbReference>
<comment type="similarity">
    <text evidence="2 10">Belongs to the ketopantoate reductase family.</text>
</comment>
<dbReference type="InterPro" id="IPR013332">
    <property type="entry name" value="KPR_N"/>
</dbReference>
<reference evidence="13 14" key="1">
    <citation type="submission" date="2021-05" db="EMBL/GenBank/DDBJ databases">
        <title>Roseococcus sp. XZZS9, whole genome shotgun sequencing project.</title>
        <authorList>
            <person name="Zhao G."/>
            <person name="Shen L."/>
        </authorList>
    </citation>
    <scope>NUCLEOTIDE SEQUENCE [LARGE SCALE GENOMIC DNA]</scope>
    <source>
        <strain evidence="13 14">XZZS9</strain>
    </source>
</reference>
<evidence type="ECO:0000256" key="4">
    <source>
        <dbReference type="ARBA" id="ARBA00019465"/>
    </source>
</evidence>
<evidence type="ECO:0000256" key="7">
    <source>
        <dbReference type="ARBA" id="ARBA00023002"/>
    </source>
</evidence>
<keyword evidence="6 10" id="KW-0521">NADP</keyword>
<dbReference type="InterPro" id="IPR013328">
    <property type="entry name" value="6PGD_dom2"/>
</dbReference>
<evidence type="ECO:0000256" key="2">
    <source>
        <dbReference type="ARBA" id="ARBA00007870"/>
    </source>
</evidence>
<dbReference type="Pfam" id="PF08546">
    <property type="entry name" value="ApbA_C"/>
    <property type="match status" value="1"/>
</dbReference>
<dbReference type="InterPro" id="IPR013752">
    <property type="entry name" value="KPA_reductase"/>
</dbReference>
<dbReference type="InterPro" id="IPR003710">
    <property type="entry name" value="ApbA"/>
</dbReference>
<sequence>MRILILGAGALGGYYGARLIQGGAAEEVAFLVRPRRQAQIAAEGLVVKSPLGDFSLPAKTVTAEAPGTDWDAVLLSCKAYDLDSAIEAIRPAMGPKTAVLPVLNGMSHLGTLQAAFGEKAILGGVAKIGASLSAEGHILHMQPIADIIFGEIGGGTSPRVEAFSRAFAAAPHIKSTASANIVDEMWAKLVMLGSLAALTVLMRGNIGQIIRAGGQELILRMFRLSASIAAASGHPLTEEQLAGIERNFTNPKSTATASMFRDLLAGGPIEVDHIVGYLAEAGRQAGLDVTLLEAARINGRTYEAQRAEAAH</sequence>
<gene>
    <name evidence="13" type="ORF">KHU32_08100</name>
</gene>
<evidence type="ECO:0000256" key="10">
    <source>
        <dbReference type="RuleBase" id="RU362068"/>
    </source>
</evidence>
<evidence type="ECO:0000256" key="6">
    <source>
        <dbReference type="ARBA" id="ARBA00022857"/>
    </source>
</evidence>
<protein>
    <recommendedName>
        <fullName evidence="4 10">2-dehydropantoate 2-reductase</fullName>
        <ecNumber evidence="3 10">1.1.1.169</ecNumber>
    </recommendedName>
    <alternativeName>
        <fullName evidence="8 10">Ketopantoate reductase</fullName>
    </alternativeName>
</protein>